<organism evidence="2 3">
    <name type="scientific">Mesoterricola sediminis</name>
    <dbReference type="NCBI Taxonomy" id="2927980"/>
    <lineage>
        <taxon>Bacteria</taxon>
        <taxon>Pseudomonadati</taxon>
        <taxon>Acidobacteriota</taxon>
        <taxon>Holophagae</taxon>
        <taxon>Holophagales</taxon>
        <taxon>Holophagaceae</taxon>
        <taxon>Mesoterricola</taxon>
    </lineage>
</organism>
<gene>
    <name evidence="2" type="ORF">METESE_21140</name>
</gene>
<keyword evidence="3" id="KW-1185">Reference proteome</keyword>
<reference evidence="2" key="1">
    <citation type="journal article" date="2023" name="Int. J. Syst. Evol. Microbiol.">
        <title>Mesoterricola silvestris gen. nov., sp. nov., Mesoterricola sediminis sp. nov., Geothrix oryzae sp. nov., Geothrix edaphica sp. nov., Geothrix rubra sp. nov., and Geothrix limicola sp. nov., six novel members of Acidobacteriota isolated from soils.</title>
        <authorList>
            <person name="Itoh H."/>
            <person name="Sugisawa Y."/>
            <person name="Mise K."/>
            <person name="Xu Z."/>
            <person name="Kuniyasu M."/>
            <person name="Ushijima N."/>
            <person name="Kawano K."/>
            <person name="Kobayashi E."/>
            <person name="Shiratori Y."/>
            <person name="Masuda Y."/>
            <person name="Senoo K."/>
        </authorList>
    </citation>
    <scope>NUCLEOTIDE SEQUENCE</scope>
    <source>
        <strain evidence="2">W786</strain>
    </source>
</reference>
<name>A0AA48GQ17_9BACT</name>
<dbReference type="Proteomes" id="UP001228113">
    <property type="component" value="Chromosome"/>
</dbReference>
<proteinExistence type="predicted"/>
<feature type="transmembrane region" description="Helical" evidence="1">
    <location>
        <begin position="46"/>
        <end position="69"/>
    </location>
</feature>
<keyword evidence="1" id="KW-1133">Transmembrane helix</keyword>
<keyword evidence="1" id="KW-0812">Transmembrane</keyword>
<evidence type="ECO:0000313" key="3">
    <source>
        <dbReference type="Proteomes" id="UP001228113"/>
    </source>
</evidence>
<dbReference type="EMBL" id="AP027081">
    <property type="protein sequence ID" value="BDU77156.1"/>
    <property type="molecule type" value="Genomic_DNA"/>
</dbReference>
<dbReference type="AlphaFoldDB" id="A0AA48GQ17"/>
<evidence type="ECO:0008006" key="4">
    <source>
        <dbReference type="Google" id="ProtNLM"/>
    </source>
</evidence>
<keyword evidence="1" id="KW-0472">Membrane</keyword>
<accession>A0AA48GQ17</accession>
<sequence>MSWIEDRFRSALLFTLGALAPLAGMALLLGVGSALLVRVPGWLRLIAWPVGVSFLVLGSTALAACVATFRRPPGRGITEEEAPGLFAVLAQARQAWQGPRQPRVLLAPDAYTAELTGVPAGGIFGWCRYHWHVGVFPMLALSLREFQALVAWETIFWSDLNGWLNLQIKRLASFWYRVLRRETDRAQAGGWQPWAFVVVRWFSRRALLAFQPFLAQSFVQADRTVADAHGAATWGRALCRLAILQPLVKRRVFDRWDLRLETGEGLPEDLHLDALERLRRLPEGAGRLLELALDGYQRESPPLLRLRLQVLGVEPQAPLPPASPAFLELLAGTALAQEVEAAWRARIAEALALQEQERAAAADRFAARTAHLRGTFPDHPDAPAYLCEAFDHAPWHEFDHLLGMYRASRPLDGLGPFLAARRALQRGRDHHAAVEAEEVLRLDPLLAPACHELLAHQLRKRGDEDGADREADRGLRAALLVERIRREREGASLGDPLEPHPFAPPELREILRVCQADPRVGEAHLVCKAVYYATERPVLLLVVRMRGAWLDPLGRRRRAFQCHLQAVCPFPPEATGFVQVVGWADFLRFEGKLRKAEGLIFRR</sequence>
<dbReference type="KEGG" id="msea:METESE_21140"/>
<protein>
    <recommendedName>
        <fullName evidence="4">Zn-dependent protease with chaperone function</fullName>
    </recommendedName>
</protein>
<evidence type="ECO:0000313" key="2">
    <source>
        <dbReference type="EMBL" id="BDU77156.1"/>
    </source>
</evidence>
<evidence type="ECO:0000256" key="1">
    <source>
        <dbReference type="SAM" id="Phobius"/>
    </source>
</evidence>
<dbReference type="RefSeq" id="WP_316410126.1">
    <property type="nucleotide sequence ID" value="NZ_AP027081.1"/>
</dbReference>